<sequence>MELTTTKESLDAYLESIGGLVHGYHDWKSPITSSNYFQCESGWYPIIQKLIEDLIEIGWDKKILQVKEKFGGLRFYPDKLPHLGFELIGKAEADSYKICETCGKPGEFRADLIWKKTLCAEHYQQKHRV</sequence>
<name>A0A6J5PUB2_9CAUD</name>
<dbReference type="EMBL" id="LR797195">
    <property type="protein sequence ID" value="CAB4193802.1"/>
    <property type="molecule type" value="Genomic_DNA"/>
</dbReference>
<proteinExistence type="predicted"/>
<accession>A0A6J5PUB2</accession>
<organism evidence="1">
    <name type="scientific">uncultured Caudovirales phage</name>
    <dbReference type="NCBI Taxonomy" id="2100421"/>
    <lineage>
        <taxon>Viruses</taxon>
        <taxon>Duplodnaviria</taxon>
        <taxon>Heunggongvirae</taxon>
        <taxon>Uroviricota</taxon>
        <taxon>Caudoviricetes</taxon>
        <taxon>Peduoviridae</taxon>
        <taxon>Maltschvirus</taxon>
        <taxon>Maltschvirus maltsch</taxon>
    </lineage>
</organism>
<reference evidence="1" key="1">
    <citation type="submission" date="2020-05" db="EMBL/GenBank/DDBJ databases">
        <authorList>
            <person name="Chiriac C."/>
            <person name="Salcher M."/>
            <person name="Ghai R."/>
            <person name="Kavagutti S V."/>
        </authorList>
    </citation>
    <scope>NUCLEOTIDE SEQUENCE</scope>
</reference>
<gene>
    <name evidence="2" type="ORF">UFOVP1247_173</name>
    <name evidence="1" type="ORF">UFOVP970_213</name>
</gene>
<protein>
    <submittedName>
        <fullName evidence="1">Uncharacterized protein</fullName>
    </submittedName>
</protein>
<dbReference type="EMBL" id="LR796916">
    <property type="protein sequence ID" value="CAB4175469.1"/>
    <property type="molecule type" value="Genomic_DNA"/>
</dbReference>
<evidence type="ECO:0000313" key="2">
    <source>
        <dbReference type="EMBL" id="CAB4193802.1"/>
    </source>
</evidence>
<evidence type="ECO:0000313" key="1">
    <source>
        <dbReference type="EMBL" id="CAB4175469.1"/>
    </source>
</evidence>